<evidence type="ECO:0000313" key="1">
    <source>
        <dbReference type="EMBL" id="AJQ46731.1"/>
    </source>
</evidence>
<protein>
    <submittedName>
        <fullName evidence="1">Uncharacterized protein</fullName>
    </submittedName>
</protein>
<gene>
    <name evidence="1" type="ORF">N805_05615</name>
</gene>
<dbReference type="EMBL" id="CP010979">
    <property type="protein sequence ID" value="AJQ46731.1"/>
    <property type="molecule type" value="Genomic_DNA"/>
</dbReference>
<accession>A0AAU8RTZ7</accession>
<organism evidence="1 2">
    <name type="scientific">Pseudomonas putida S13.1.2</name>
    <dbReference type="NCBI Taxonomy" id="1384061"/>
    <lineage>
        <taxon>Bacteria</taxon>
        <taxon>Pseudomonadati</taxon>
        <taxon>Pseudomonadota</taxon>
        <taxon>Gammaproteobacteria</taxon>
        <taxon>Pseudomonadales</taxon>
        <taxon>Pseudomonadaceae</taxon>
        <taxon>Pseudomonas</taxon>
    </lineage>
</organism>
<reference evidence="1 2" key="1">
    <citation type="submission" date="2015-02" db="EMBL/GenBank/DDBJ databases">
        <title>Complete Genome Sequencing of Pseudomonas putida S13.1.2.</title>
        <authorList>
            <person name="Chong T.M."/>
            <person name="Chan K.G."/>
            <person name="Dessaux Y."/>
        </authorList>
    </citation>
    <scope>NUCLEOTIDE SEQUENCE [LARGE SCALE GENOMIC DNA]</scope>
    <source>
        <strain evidence="1 2">S13.1.2</strain>
    </source>
</reference>
<proteinExistence type="predicted"/>
<evidence type="ECO:0000313" key="2">
    <source>
        <dbReference type="Proteomes" id="UP000033260"/>
    </source>
</evidence>
<dbReference type="AlphaFoldDB" id="A0AAU8RTZ7"/>
<name>A0AAU8RTZ7_PSEPU</name>
<dbReference type="Proteomes" id="UP000033260">
    <property type="component" value="Chromosome"/>
</dbReference>
<sequence length="147" mass="17151">MKARTGKERPNIQIADFTAAFKDTFDATLSRELDFDEMTRVGGIPEVKPMVLYRSMKNAKRAYMALAVNEMEIDSRGMFPQHESQVIRMVERLRDVRDVSISFQEHDRGFQRAHAKNMTEIDGWLEGMRKERDASAIQLAERLRRQE</sequence>